<evidence type="ECO:0000256" key="10">
    <source>
        <dbReference type="ARBA" id="ARBA00022833"/>
    </source>
</evidence>
<dbReference type="CDD" id="cd16461">
    <property type="entry name" value="RING-H2_EL5-like"/>
    <property type="match status" value="1"/>
</dbReference>
<evidence type="ECO:0000313" key="18">
    <source>
        <dbReference type="EMBL" id="KAJ4831543.1"/>
    </source>
</evidence>
<dbReference type="InterPro" id="IPR013083">
    <property type="entry name" value="Znf_RING/FYVE/PHD"/>
</dbReference>
<sequence>MGNNTTTPSSKGLTPHDHNYPINGKIMLCSVIVFFAAVLVMFCFHTYSRWLSSRNSSSRRRRGSAHHLAARGTAPQGLDLSILKALPTFVYNSKTHDPLQECSVCLSEFQENEKGRVLPQCKHTFHVDCIDMWFHSHSNCPLCRASVQPGNTTEIRVDVGTVPAGEPAGSVPGLGEKKEYEIGSSSSGSSASLSPVECRRKPLELVGIIVEVPSKEQGRGGLVDLGLGSPEQNGPKSPGNRALSLKRIWSI</sequence>
<reference evidence="18" key="1">
    <citation type="submission" date="2022-02" db="EMBL/GenBank/DDBJ databases">
        <authorList>
            <person name="Henning P.M."/>
            <person name="McCubbin A.G."/>
            <person name="Shore J.S."/>
        </authorList>
    </citation>
    <scope>NUCLEOTIDE SEQUENCE</scope>
    <source>
        <strain evidence="18">F60SS</strain>
        <tissue evidence="18">Leaves</tissue>
    </source>
</reference>
<dbReference type="InterPro" id="IPR044600">
    <property type="entry name" value="ATL1/ATL16-like"/>
</dbReference>
<feature type="region of interest" description="Disordered" evidence="15">
    <location>
        <begin position="161"/>
        <end position="194"/>
    </location>
</feature>
<dbReference type="EMBL" id="JAKUCV010005342">
    <property type="protein sequence ID" value="KAJ4831543.1"/>
    <property type="molecule type" value="Genomic_DNA"/>
</dbReference>
<dbReference type="EC" id="2.3.2.27" evidence="4"/>
<dbReference type="PANTHER" id="PTHR46913:SF1">
    <property type="entry name" value="RING-H2 FINGER PROTEIN ATL16"/>
    <property type="match status" value="1"/>
</dbReference>
<evidence type="ECO:0000256" key="1">
    <source>
        <dbReference type="ARBA" id="ARBA00000900"/>
    </source>
</evidence>
<keyword evidence="12 16" id="KW-0472">Membrane</keyword>
<protein>
    <recommendedName>
        <fullName evidence="4">RING-type E3 ubiquitin transferase</fullName>
        <ecNumber evidence="4">2.3.2.27</ecNumber>
    </recommendedName>
</protein>
<keyword evidence="19" id="KW-1185">Reference proteome</keyword>
<evidence type="ECO:0000256" key="11">
    <source>
        <dbReference type="ARBA" id="ARBA00022989"/>
    </source>
</evidence>
<comment type="catalytic activity">
    <reaction evidence="1">
        <text>S-ubiquitinyl-[E2 ubiquitin-conjugating enzyme]-L-cysteine + [acceptor protein]-L-lysine = [E2 ubiquitin-conjugating enzyme]-L-cysteine + N(6)-ubiquitinyl-[acceptor protein]-L-lysine.</text>
        <dbReference type="EC" id="2.3.2.27"/>
    </reaction>
</comment>
<reference evidence="18" key="2">
    <citation type="journal article" date="2023" name="Plants (Basel)">
        <title>Annotation of the Turnera subulata (Passifloraceae) Draft Genome Reveals the S-Locus Evolved after the Divergence of Turneroideae from Passifloroideae in a Stepwise Manner.</title>
        <authorList>
            <person name="Henning P.M."/>
            <person name="Roalson E.H."/>
            <person name="Mir W."/>
            <person name="McCubbin A.G."/>
            <person name="Shore J.S."/>
        </authorList>
    </citation>
    <scope>NUCLEOTIDE SEQUENCE</scope>
    <source>
        <strain evidence="18">F60SS</strain>
    </source>
</reference>
<keyword evidence="9" id="KW-0833">Ubl conjugation pathway</keyword>
<comment type="subcellular location">
    <subcellularLocation>
        <location evidence="2">Membrane</location>
        <topology evidence="2">Single-pass membrane protein</topology>
    </subcellularLocation>
</comment>
<comment type="similarity">
    <text evidence="13">Belongs to the RING-type zinc finger family. ATL subfamily.</text>
</comment>
<dbReference type="GO" id="GO:0008270">
    <property type="term" value="F:zinc ion binding"/>
    <property type="evidence" value="ECO:0007669"/>
    <property type="project" value="UniProtKB-KW"/>
</dbReference>
<feature type="compositionally biased region" description="Low complexity" evidence="15">
    <location>
        <begin position="183"/>
        <end position="194"/>
    </location>
</feature>
<dbReference type="SUPFAM" id="SSF57850">
    <property type="entry name" value="RING/U-box"/>
    <property type="match status" value="1"/>
</dbReference>
<dbReference type="PROSITE" id="PS50089">
    <property type="entry name" value="ZF_RING_2"/>
    <property type="match status" value="1"/>
</dbReference>
<keyword evidence="5" id="KW-0808">Transferase</keyword>
<accession>A0A9Q0FHF4</accession>
<organism evidence="18 19">
    <name type="scientific">Turnera subulata</name>
    <dbReference type="NCBI Taxonomy" id="218843"/>
    <lineage>
        <taxon>Eukaryota</taxon>
        <taxon>Viridiplantae</taxon>
        <taxon>Streptophyta</taxon>
        <taxon>Embryophyta</taxon>
        <taxon>Tracheophyta</taxon>
        <taxon>Spermatophyta</taxon>
        <taxon>Magnoliopsida</taxon>
        <taxon>eudicotyledons</taxon>
        <taxon>Gunneridae</taxon>
        <taxon>Pentapetalae</taxon>
        <taxon>rosids</taxon>
        <taxon>fabids</taxon>
        <taxon>Malpighiales</taxon>
        <taxon>Passifloraceae</taxon>
        <taxon>Turnera</taxon>
    </lineage>
</organism>
<gene>
    <name evidence="18" type="ORF">Tsubulata_039875</name>
</gene>
<evidence type="ECO:0000256" key="2">
    <source>
        <dbReference type="ARBA" id="ARBA00004167"/>
    </source>
</evidence>
<feature type="domain" description="RING-type" evidence="17">
    <location>
        <begin position="102"/>
        <end position="144"/>
    </location>
</feature>
<dbReference type="GO" id="GO:0016567">
    <property type="term" value="P:protein ubiquitination"/>
    <property type="evidence" value="ECO:0007669"/>
    <property type="project" value="InterPro"/>
</dbReference>
<dbReference type="AlphaFoldDB" id="A0A9Q0FHF4"/>
<keyword evidence="10" id="KW-0862">Zinc</keyword>
<dbReference type="Gene3D" id="3.30.40.10">
    <property type="entry name" value="Zinc/RING finger domain, C3HC4 (zinc finger)"/>
    <property type="match status" value="1"/>
</dbReference>
<name>A0A9Q0FHF4_9ROSI</name>
<keyword evidence="8 14" id="KW-0863">Zinc-finger</keyword>
<dbReference type="FunFam" id="3.30.40.10:FF:000187">
    <property type="entry name" value="E3 ubiquitin-protein ligase ATL6"/>
    <property type="match status" value="1"/>
</dbReference>
<evidence type="ECO:0000256" key="5">
    <source>
        <dbReference type="ARBA" id="ARBA00022679"/>
    </source>
</evidence>
<dbReference type="GO" id="GO:0016020">
    <property type="term" value="C:membrane"/>
    <property type="evidence" value="ECO:0007669"/>
    <property type="project" value="UniProtKB-SubCell"/>
</dbReference>
<evidence type="ECO:0000256" key="9">
    <source>
        <dbReference type="ARBA" id="ARBA00022786"/>
    </source>
</evidence>
<dbReference type="OrthoDB" id="8062037at2759"/>
<evidence type="ECO:0000256" key="6">
    <source>
        <dbReference type="ARBA" id="ARBA00022692"/>
    </source>
</evidence>
<evidence type="ECO:0000256" key="8">
    <source>
        <dbReference type="ARBA" id="ARBA00022771"/>
    </source>
</evidence>
<dbReference type="Proteomes" id="UP001141552">
    <property type="component" value="Unassembled WGS sequence"/>
</dbReference>
<comment type="pathway">
    <text evidence="3">Protein modification; protein ubiquitination.</text>
</comment>
<dbReference type="PANTHER" id="PTHR46913">
    <property type="entry name" value="RING-H2 FINGER PROTEIN ATL16"/>
    <property type="match status" value="1"/>
</dbReference>
<feature type="transmembrane region" description="Helical" evidence="16">
    <location>
        <begin position="20"/>
        <end position="44"/>
    </location>
</feature>
<evidence type="ECO:0000259" key="17">
    <source>
        <dbReference type="PROSITE" id="PS50089"/>
    </source>
</evidence>
<evidence type="ECO:0000313" key="19">
    <source>
        <dbReference type="Proteomes" id="UP001141552"/>
    </source>
</evidence>
<evidence type="ECO:0000256" key="3">
    <source>
        <dbReference type="ARBA" id="ARBA00004906"/>
    </source>
</evidence>
<evidence type="ECO:0000256" key="4">
    <source>
        <dbReference type="ARBA" id="ARBA00012483"/>
    </source>
</evidence>
<keyword evidence="6 16" id="KW-0812">Transmembrane</keyword>
<comment type="caution">
    <text evidence="18">The sequence shown here is derived from an EMBL/GenBank/DDBJ whole genome shotgun (WGS) entry which is preliminary data.</text>
</comment>
<evidence type="ECO:0000256" key="7">
    <source>
        <dbReference type="ARBA" id="ARBA00022723"/>
    </source>
</evidence>
<keyword evidence="11 16" id="KW-1133">Transmembrane helix</keyword>
<dbReference type="SMART" id="SM00184">
    <property type="entry name" value="RING"/>
    <property type="match status" value="1"/>
</dbReference>
<evidence type="ECO:0000256" key="16">
    <source>
        <dbReference type="SAM" id="Phobius"/>
    </source>
</evidence>
<dbReference type="InterPro" id="IPR001841">
    <property type="entry name" value="Znf_RING"/>
</dbReference>
<evidence type="ECO:0000256" key="14">
    <source>
        <dbReference type="PROSITE-ProRule" id="PRU00175"/>
    </source>
</evidence>
<dbReference type="GO" id="GO:0061630">
    <property type="term" value="F:ubiquitin protein ligase activity"/>
    <property type="evidence" value="ECO:0007669"/>
    <property type="project" value="UniProtKB-EC"/>
</dbReference>
<feature type="region of interest" description="Disordered" evidence="15">
    <location>
        <begin position="220"/>
        <end position="241"/>
    </location>
</feature>
<keyword evidence="7" id="KW-0479">Metal-binding</keyword>
<evidence type="ECO:0000256" key="12">
    <source>
        <dbReference type="ARBA" id="ARBA00023136"/>
    </source>
</evidence>
<evidence type="ECO:0000256" key="13">
    <source>
        <dbReference type="ARBA" id="ARBA00024209"/>
    </source>
</evidence>
<proteinExistence type="inferred from homology"/>
<dbReference type="Pfam" id="PF13639">
    <property type="entry name" value="zf-RING_2"/>
    <property type="match status" value="1"/>
</dbReference>
<evidence type="ECO:0000256" key="15">
    <source>
        <dbReference type="SAM" id="MobiDB-lite"/>
    </source>
</evidence>